<keyword evidence="1" id="KW-0812">Transmembrane</keyword>
<keyword evidence="3" id="KW-1185">Reference proteome</keyword>
<organism evidence="2 3">
    <name type="scientific">Acorus gramineus</name>
    <name type="common">Dwarf sweet flag</name>
    <dbReference type="NCBI Taxonomy" id="55184"/>
    <lineage>
        <taxon>Eukaryota</taxon>
        <taxon>Viridiplantae</taxon>
        <taxon>Streptophyta</taxon>
        <taxon>Embryophyta</taxon>
        <taxon>Tracheophyta</taxon>
        <taxon>Spermatophyta</taxon>
        <taxon>Magnoliopsida</taxon>
        <taxon>Liliopsida</taxon>
        <taxon>Acoraceae</taxon>
        <taxon>Acorus</taxon>
    </lineage>
</organism>
<evidence type="ECO:0000313" key="3">
    <source>
        <dbReference type="Proteomes" id="UP001179952"/>
    </source>
</evidence>
<sequence>MRTREMPRVFRPPIWFTLTVVTFDPILWLVLPGLFRPEKKKSLASTFMGSCKQIHSPAL</sequence>
<keyword evidence="1" id="KW-0472">Membrane</keyword>
<dbReference type="EMBL" id="JAUJYN010000001">
    <property type="protein sequence ID" value="KAK1280989.1"/>
    <property type="molecule type" value="Genomic_DNA"/>
</dbReference>
<reference evidence="2" key="2">
    <citation type="submission" date="2023-06" db="EMBL/GenBank/DDBJ databases">
        <authorList>
            <person name="Ma L."/>
            <person name="Liu K.-W."/>
            <person name="Li Z."/>
            <person name="Hsiao Y.-Y."/>
            <person name="Qi Y."/>
            <person name="Fu T."/>
            <person name="Tang G."/>
            <person name="Zhang D."/>
            <person name="Sun W.-H."/>
            <person name="Liu D.-K."/>
            <person name="Li Y."/>
            <person name="Chen G.-Z."/>
            <person name="Liu X.-D."/>
            <person name="Liao X.-Y."/>
            <person name="Jiang Y.-T."/>
            <person name="Yu X."/>
            <person name="Hao Y."/>
            <person name="Huang J."/>
            <person name="Zhao X.-W."/>
            <person name="Ke S."/>
            <person name="Chen Y.-Y."/>
            <person name="Wu W.-L."/>
            <person name="Hsu J.-L."/>
            <person name="Lin Y.-F."/>
            <person name="Huang M.-D."/>
            <person name="Li C.-Y."/>
            <person name="Huang L."/>
            <person name="Wang Z.-W."/>
            <person name="Zhao X."/>
            <person name="Zhong W.-Y."/>
            <person name="Peng D.-H."/>
            <person name="Ahmad S."/>
            <person name="Lan S."/>
            <person name="Zhang J.-S."/>
            <person name="Tsai W.-C."/>
            <person name="Van De Peer Y."/>
            <person name="Liu Z.-J."/>
        </authorList>
    </citation>
    <scope>NUCLEOTIDE SEQUENCE</scope>
    <source>
        <strain evidence="2">SCP</strain>
        <tissue evidence="2">Leaves</tissue>
    </source>
</reference>
<proteinExistence type="predicted"/>
<dbReference type="Proteomes" id="UP001179952">
    <property type="component" value="Unassembled WGS sequence"/>
</dbReference>
<keyword evidence="1" id="KW-1133">Transmembrane helix</keyword>
<accession>A0AAV9BXJ5</accession>
<name>A0AAV9BXJ5_ACOGR</name>
<feature type="transmembrane region" description="Helical" evidence="1">
    <location>
        <begin position="14"/>
        <end position="35"/>
    </location>
</feature>
<evidence type="ECO:0000256" key="1">
    <source>
        <dbReference type="SAM" id="Phobius"/>
    </source>
</evidence>
<evidence type="ECO:0000313" key="2">
    <source>
        <dbReference type="EMBL" id="KAK1280989.1"/>
    </source>
</evidence>
<protein>
    <submittedName>
        <fullName evidence="2">Uncharacterized protein</fullName>
    </submittedName>
</protein>
<comment type="caution">
    <text evidence="2">The sequence shown here is derived from an EMBL/GenBank/DDBJ whole genome shotgun (WGS) entry which is preliminary data.</text>
</comment>
<dbReference type="AlphaFoldDB" id="A0AAV9BXJ5"/>
<gene>
    <name evidence="2" type="ORF">QJS04_geneDACA023025</name>
</gene>
<reference evidence="2" key="1">
    <citation type="journal article" date="2023" name="Nat. Commun.">
        <title>Diploid and tetraploid genomes of Acorus and the evolution of monocots.</title>
        <authorList>
            <person name="Ma L."/>
            <person name="Liu K.W."/>
            <person name="Li Z."/>
            <person name="Hsiao Y.Y."/>
            <person name="Qi Y."/>
            <person name="Fu T."/>
            <person name="Tang G.D."/>
            <person name="Zhang D."/>
            <person name="Sun W.H."/>
            <person name="Liu D.K."/>
            <person name="Li Y."/>
            <person name="Chen G.Z."/>
            <person name="Liu X.D."/>
            <person name="Liao X.Y."/>
            <person name="Jiang Y.T."/>
            <person name="Yu X."/>
            <person name="Hao Y."/>
            <person name="Huang J."/>
            <person name="Zhao X.W."/>
            <person name="Ke S."/>
            <person name="Chen Y.Y."/>
            <person name="Wu W.L."/>
            <person name="Hsu J.L."/>
            <person name="Lin Y.F."/>
            <person name="Huang M.D."/>
            <person name="Li C.Y."/>
            <person name="Huang L."/>
            <person name="Wang Z.W."/>
            <person name="Zhao X."/>
            <person name="Zhong W.Y."/>
            <person name="Peng D.H."/>
            <person name="Ahmad S."/>
            <person name="Lan S."/>
            <person name="Zhang J.S."/>
            <person name="Tsai W.C."/>
            <person name="Van de Peer Y."/>
            <person name="Liu Z.J."/>
        </authorList>
    </citation>
    <scope>NUCLEOTIDE SEQUENCE</scope>
    <source>
        <strain evidence="2">SCP</strain>
    </source>
</reference>